<evidence type="ECO:0000313" key="1">
    <source>
        <dbReference type="EMBL" id="MBA0089129.1"/>
    </source>
</evidence>
<dbReference type="EMBL" id="JACDQQ010002849">
    <property type="protein sequence ID" value="MBA0089129.1"/>
    <property type="molecule type" value="Genomic_DNA"/>
</dbReference>
<organism evidence="1 2">
    <name type="scientific">Candidatus Acidiferrum panamense</name>
    <dbReference type="NCBI Taxonomy" id="2741543"/>
    <lineage>
        <taxon>Bacteria</taxon>
        <taxon>Pseudomonadati</taxon>
        <taxon>Acidobacteriota</taxon>
        <taxon>Terriglobia</taxon>
        <taxon>Candidatus Acidiferrales</taxon>
        <taxon>Candidatus Acidiferrum</taxon>
    </lineage>
</organism>
<sequence>MSLFSVIEKRIERSFRRWTDRLFGAAPADELLLVYRAILEDVEGKVQTVARGRRVFPYTRMTVTLA</sequence>
<protein>
    <submittedName>
        <fullName evidence="1">Uncharacterized protein</fullName>
    </submittedName>
</protein>
<comment type="caution">
    <text evidence="1">The sequence shown here is derived from an EMBL/GenBank/DDBJ whole genome shotgun (WGS) entry which is preliminary data.</text>
</comment>
<gene>
    <name evidence="1" type="ORF">HRJ53_29415</name>
</gene>
<accession>A0A7V8T0F2</accession>
<proteinExistence type="predicted"/>
<name>A0A7V8T0F2_9BACT</name>
<evidence type="ECO:0000313" key="2">
    <source>
        <dbReference type="Proteomes" id="UP000567293"/>
    </source>
</evidence>
<feature type="non-terminal residue" evidence="1">
    <location>
        <position position="66"/>
    </location>
</feature>
<dbReference type="AlphaFoldDB" id="A0A7V8T0F2"/>
<keyword evidence="2" id="KW-1185">Reference proteome</keyword>
<reference evidence="1" key="1">
    <citation type="submission" date="2020-06" db="EMBL/GenBank/DDBJ databases">
        <title>Legume-microbial interactions unlock mineral nutrients during tropical forest succession.</title>
        <authorList>
            <person name="Epihov D.Z."/>
        </authorList>
    </citation>
    <scope>NUCLEOTIDE SEQUENCE [LARGE SCALE GENOMIC DNA]</scope>
    <source>
        <strain evidence="1">Pan2503</strain>
    </source>
</reference>
<dbReference type="Proteomes" id="UP000567293">
    <property type="component" value="Unassembled WGS sequence"/>
</dbReference>